<dbReference type="EMBL" id="JAAIUW010000001">
    <property type="protein sequence ID" value="KAF7843354.1"/>
    <property type="molecule type" value="Genomic_DNA"/>
</dbReference>
<accession>A0A834XDM1</accession>
<dbReference type="OrthoDB" id="10033309at2759"/>
<dbReference type="SUPFAM" id="SSF54648">
    <property type="entry name" value="DLC"/>
    <property type="match status" value="1"/>
</dbReference>
<dbReference type="Pfam" id="PF01221">
    <property type="entry name" value="Dynein_light"/>
    <property type="match status" value="1"/>
</dbReference>
<evidence type="ECO:0000313" key="2">
    <source>
        <dbReference type="Proteomes" id="UP000634136"/>
    </source>
</evidence>
<dbReference type="GO" id="GO:0007017">
    <property type="term" value="P:microtubule-based process"/>
    <property type="evidence" value="ECO:0007669"/>
    <property type="project" value="InterPro"/>
</dbReference>
<dbReference type="AlphaFoldDB" id="A0A834XDM1"/>
<organism evidence="1 2">
    <name type="scientific">Senna tora</name>
    <dbReference type="NCBI Taxonomy" id="362788"/>
    <lineage>
        <taxon>Eukaryota</taxon>
        <taxon>Viridiplantae</taxon>
        <taxon>Streptophyta</taxon>
        <taxon>Embryophyta</taxon>
        <taxon>Tracheophyta</taxon>
        <taxon>Spermatophyta</taxon>
        <taxon>Magnoliopsida</taxon>
        <taxon>eudicotyledons</taxon>
        <taxon>Gunneridae</taxon>
        <taxon>Pentapetalae</taxon>
        <taxon>rosids</taxon>
        <taxon>fabids</taxon>
        <taxon>Fabales</taxon>
        <taxon>Fabaceae</taxon>
        <taxon>Caesalpinioideae</taxon>
        <taxon>Cassia clade</taxon>
        <taxon>Senna</taxon>
    </lineage>
</organism>
<keyword evidence="2" id="KW-1185">Reference proteome</keyword>
<dbReference type="PANTHER" id="PTHR11886">
    <property type="entry name" value="DYNEIN LIGHT CHAIN"/>
    <property type="match status" value="1"/>
</dbReference>
<dbReference type="InterPro" id="IPR001372">
    <property type="entry name" value="Dynein_light_chain_typ-1/2"/>
</dbReference>
<sequence>MLEGKALIEDTDMPVKMQIQAMASASEALDLFDVIDCKSIAAHIKKEFDTKFGCGWQCVGLLLLSENDLILSLFVKRLINLLQIDNCLIIHPTELSEACPESELPGFEGQGQPWPFGFPQWHFLFTLLPLPASHIAVTLTEPPQEGQNQTYGQIGDLISQDIRSICDPNALLLTRVQVNRIHSNTETRDDLELGQGVDELGVGAGAGVSDDGADGVGVVLEELVPLRVIPEAEEVEALIELLLEVGVHWAEHEHADGFHVGRIWKAMKVQDCG</sequence>
<comment type="caution">
    <text evidence="1">The sequence shown here is derived from an EMBL/GenBank/DDBJ whole genome shotgun (WGS) entry which is preliminary data.</text>
</comment>
<proteinExistence type="predicted"/>
<dbReference type="GO" id="GO:0005868">
    <property type="term" value="C:cytoplasmic dynein complex"/>
    <property type="evidence" value="ECO:0007669"/>
    <property type="project" value="TreeGrafter"/>
</dbReference>
<dbReference type="Gene3D" id="3.30.740.10">
    <property type="entry name" value="Protein Inhibitor Of Neuronal Nitric Oxide Synthase"/>
    <property type="match status" value="1"/>
</dbReference>
<evidence type="ECO:0000313" key="1">
    <source>
        <dbReference type="EMBL" id="KAF7843354.1"/>
    </source>
</evidence>
<dbReference type="InterPro" id="IPR037177">
    <property type="entry name" value="DLC_sf"/>
</dbReference>
<protein>
    <submittedName>
        <fullName evidence="1">Dynein light chain 1, cytoplasmic-like</fullName>
    </submittedName>
</protein>
<dbReference type="GO" id="GO:0045505">
    <property type="term" value="F:dynein intermediate chain binding"/>
    <property type="evidence" value="ECO:0007669"/>
    <property type="project" value="TreeGrafter"/>
</dbReference>
<reference evidence="1" key="1">
    <citation type="submission" date="2020-09" db="EMBL/GenBank/DDBJ databases">
        <title>Genome-Enabled Discovery of Anthraquinone Biosynthesis in Senna tora.</title>
        <authorList>
            <person name="Kang S.-H."/>
            <person name="Pandey R.P."/>
            <person name="Lee C.-M."/>
            <person name="Sim J.-S."/>
            <person name="Jeong J.-T."/>
            <person name="Choi B.-S."/>
            <person name="Jung M."/>
            <person name="Ginzburg D."/>
            <person name="Zhao K."/>
            <person name="Won S.Y."/>
            <person name="Oh T.-J."/>
            <person name="Yu Y."/>
            <person name="Kim N.-H."/>
            <person name="Lee O.R."/>
            <person name="Lee T.-H."/>
            <person name="Bashyal P."/>
            <person name="Kim T.-S."/>
            <person name="Lee W.-H."/>
            <person name="Kawkins C."/>
            <person name="Kim C.-K."/>
            <person name="Kim J.S."/>
            <person name="Ahn B.O."/>
            <person name="Rhee S.Y."/>
            <person name="Sohng J.K."/>
        </authorList>
    </citation>
    <scope>NUCLEOTIDE SEQUENCE</scope>
    <source>
        <tissue evidence="1">Leaf</tissue>
    </source>
</reference>
<dbReference type="Proteomes" id="UP000634136">
    <property type="component" value="Unassembled WGS sequence"/>
</dbReference>
<name>A0A834XDM1_9FABA</name>
<dbReference type="PANTHER" id="PTHR11886:SF78">
    <property type="entry name" value="DYNEIN LIGHT CHAIN"/>
    <property type="match status" value="1"/>
</dbReference>
<gene>
    <name evidence="1" type="ORF">G2W53_000259</name>
</gene>
<dbReference type="SMART" id="SM01375">
    <property type="entry name" value="Dynein_light"/>
    <property type="match status" value="1"/>
</dbReference>